<dbReference type="OrthoDB" id="4215302at2"/>
<evidence type="ECO:0000313" key="1">
    <source>
        <dbReference type="EMBL" id="QES51562.1"/>
    </source>
</evidence>
<dbReference type="EMBL" id="CP029190">
    <property type="protein sequence ID" value="QES51562.1"/>
    <property type="molecule type" value="Genomic_DNA"/>
</dbReference>
<evidence type="ECO:0000313" key="2">
    <source>
        <dbReference type="Proteomes" id="UP000325211"/>
    </source>
</evidence>
<name>A0A5P2D8Q6_STRVZ</name>
<gene>
    <name evidence="1" type="ORF">DEJ50_30670</name>
</gene>
<reference evidence="1 2" key="1">
    <citation type="submission" date="2018-05" db="EMBL/GenBank/DDBJ databases">
        <title>Streptomyces venezuelae.</title>
        <authorList>
            <person name="Kim W."/>
            <person name="Lee N."/>
            <person name="Cho B.-K."/>
        </authorList>
    </citation>
    <scope>NUCLEOTIDE SEQUENCE [LARGE SCALE GENOMIC DNA]</scope>
    <source>
        <strain evidence="1 2">ATCC 21782</strain>
    </source>
</reference>
<dbReference type="AlphaFoldDB" id="A0A5P2D8Q6"/>
<dbReference type="Proteomes" id="UP000325211">
    <property type="component" value="Chromosome"/>
</dbReference>
<organism evidence="1 2">
    <name type="scientific">Streptomyces venezuelae</name>
    <dbReference type="NCBI Taxonomy" id="54571"/>
    <lineage>
        <taxon>Bacteria</taxon>
        <taxon>Bacillati</taxon>
        <taxon>Actinomycetota</taxon>
        <taxon>Actinomycetes</taxon>
        <taxon>Kitasatosporales</taxon>
        <taxon>Streptomycetaceae</taxon>
        <taxon>Streptomyces</taxon>
    </lineage>
</organism>
<proteinExistence type="predicted"/>
<protein>
    <submittedName>
        <fullName evidence="1">Uncharacterized protein</fullName>
    </submittedName>
</protein>
<sequence>MSQAAYVQNTHLLRTSMFDLWRRLRSLLEDQGLDPAATVLVNLFPDGGDHEFGQCIDEDGRVYSFDLVYDRETPNAAGKAVLRNWTDITDTWQHRSFPGEIANAFIWRPPSRKTVLPA</sequence>
<dbReference type="RefSeq" id="WP_150211307.1">
    <property type="nucleotide sequence ID" value="NZ_CP029190.1"/>
</dbReference>
<accession>A0A5P2D8Q6</accession>